<sequence length="169" mass="19257">MLQPTRYSCSPKLIEQLCQSLRDSRYSSNSVETYSHWVSSYIHFHGFRHPINMGAMEVRQFLTYLVNEHRISYTTYIHALCALLYLYKKLLRKEIGWIDNGPPPACPRKLSDAKVPAKAGKQLEMPLTHLRANPPAAISCSQPPEHHKKSKIGQMHSFAPGSERNCHAA</sequence>
<organism evidence="4 5">
    <name type="scientific">Paucimonas lemoignei</name>
    <name type="common">Pseudomonas lemoignei</name>
    <dbReference type="NCBI Taxonomy" id="29443"/>
    <lineage>
        <taxon>Bacteria</taxon>
        <taxon>Pseudomonadati</taxon>
        <taxon>Pseudomonadota</taxon>
        <taxon>Betaproteobacteria</taxon>
        <taxon>Burkholderiales</taxon>
        <taxon>Burkholderiaceae</taxon>
        <taxon>Paucimonas</taxon>
    </lineage>
</organism>
<protein>
    <submittedName>
        <fullName evidence="4">Integrase-like protein</fullName>
    </submittedName>
</protein>
<feature type="domain" description="Integrase SAM-like N-terminal" evidence="3">
    <location>
        <begin position="13"/>
        <end position="96"/>
    </location>
</feature>
<evidence type="ECO:0000259" key="3">
    <source>
        <dbReference type="Pfam" id="PF13495"/>
    </source>
</evidence>
<name>A0A4R3I1E4_PAULE</name>
<dbReference type="Pfam" id="PF13495">
    <property type="entry name" value="Phage_int_SAM_4"/>
    <property type="match status" value="1"/>
</dbReference>
<dbReference type="Proteomes" id="UP000295382">
    <property type="component" value="Unassembled WGS sequence"/>
</dbReference>
<reference evidence="4 5" key="1">
    <citation type="submission" date="2019-03" db="EMBL/GenBank/DDBJ databases">
        <title>Genomic Encyclopedia of Type Strains, Phase IV (KMG-IV): sequencing the most valuable type-strain genomes for metagenomic binning, comparative biology and taxonomic classification.</title>
        <authorList>
            <person name="Goeker M."/>
        </authorList>
    </citation>
    <scope>NUCLEOTIDE SEQUENCE [LARGE SCALE GENOMIC DNA]</scope>
    <source>
        <strain evidence="4 5">DSM 7445</strain>
    </source>
</reference>
<dbReference type="OrthoDB" id="9801717at2"/>
<proteinExistence type="predicted"/>
<dbReference type="InterPro" id="IPR010998">
    <property type="entry name" value="Integrase_recombinase_N"/>
</dbReference>
<keyword evidence="5" id="KW-1185">Reference proteome</keyword>
<dbReference type="Gene3D" id="1.10.150.130">
    <property type="match status" value="1"/>
</dbReference>
<dbReference type="GO" id="GO:0003677">
    <property type="term" value="F:DNA binding"/>
    <property type="evidence" value="ECO:0007669"/>
    <property type="project" value="UniProtKB-KW"/>
</dbReference>
<dbReference type="InterPro" id="IPR004107">
    <property type="entry name" value="Integrase_SAM-like_N"/>
</dbReference>
<dbReference type="RefSeq" id="WP_132256972.1">
    <property type="nucleotide sequence ID" value="NZ_SLZQ01000001.1"/>
</dbReference>
<gene>
    <name evidence="4" type="ORF">EDC30_101522</name>
</gene>
<dbReference type="EMBL" id="SLZQ01000001">
    <property type="protein sequence ID" value="TCS39566.1"/>
    <property type="molecule type" value="Genomic_DNA"/>
</dbReference>
<keyword evidence="1" id="KW-0238">DNA-binding</keyword>
<dbReference type="GO" id="GO:0015074">
    <property type="term" value="P:DNA integration"/>
    <property type="evidence" value="ECO:0007669"/>
    <property type="project" value="InterPro"/>
</dbReference>
<evidence type="ECO:0000313" key="4">
    <source>
        <dbReference type="EMBL" id="TCS39566.1"/>
    </source>
</evidence>
<comment type="caution">
    <text evidence="4">The sequence shown here is derived from an EMBL/GenBank/DDBJ whole genome shotgun (WGS) entry which is preliminary data.</text>
</comment>
<evidence type="ECO:0000313" key="5">
    <source>
        <dbReference type="Proteomes" id="UP000295382"/>
    </source>
</evidence>
<accession>A0A4R3I1E4</accession>
<evidence type="ECO:0000256" key="2">
    <source>
        <dbReference type="SAM" id="MobiDB-lite"/>
    </source>
</evidence>
<dbReference type="AlphaFoldDB" id="A0A4R3I1E4"/>
<evidence type="ECO:0000256" key="1">
    <source>
        <dbReference type="ARBA" id="ARBA00023125"/>
    </source>
</evidence>
<feature type="region of interest" description="Disordered" evidence="2">
    <location>
        <begin position="136"/>
        <end position="169"/>
    </location>
</feature>